<sequence>MMATFTALCILGSVRALQLGGPYTLHAYEHCQFCTRTRFVLGWAGVPFETRFYGYGEGADPEKCGGFGYDPEAGTVPLTGKKACPVLEGDGVPTLDGARGLAESMEIVSYAVGVGSKVAPATNRKDVADWLDRVGDTRKWLERPRLITMPVPDFADPRDVAYSRWTHEKQGFDYDVALEETPRLLAELKPLLEELETMLRGREPLSLNAWGYSVDDAILLPILRAMTVTKAVEWPPRVREYLDTACEAANVDTFAKYAC</sequence>
<name>A0ABR1FP43_AURAN</name>
<organism evidence="3 4">
    <name type="scientific">Aureococcus anophagefferens</name>
    <name type="common">Harmful bloom alga</name>
    <dbReference type="NCBI Taxonomy" id="44056"/>
    <lineage>
        <taxon>Eukaryota</taxon>
        <taxon>Sar</taxon>
        <taxon>Stramenopiles</taxon>
        <taxon>Ochrophyta</taxon>
        <taxon>Pelagophyceae</taxon>
        <taxon>Pelagomonadales</taxon>
        <taxon>Pelagomonadaceae</taxon>
        <taxon>Aureococcus</taxon>
    </lineage>
</organism>
<dbReference type="InterPro" id="IPR036282">
    <property type="entry name" value="Glutathione-S-Trfase_C_sf"/>
</dbReference>
<evidence type="ECO:0000259" key="2">
    <source>
        <dbReference type="PROSITE" id="PS50404"/>
    </source>
</evidence>
<feature type="domain" description="GST N-terminal" evidence="2">
    <location>
        <begin position="21"/>
        <end position="119"/>
    </location>
</feature>
<evidence type="ECO:0000313" key="3">
    <source>
        <dbReference type="EMBL" id="KAK7234728.1"/>
    </source>
</evidence>
<reference evidence="3 4" key="1">
    <citation type="submission" date="2024-03" db="EMBL/GenBank/DDBJ databases">
        <title>Aureococcus anophagefferens CCMP1851 and Kratosvirus quantuckense: Draft genome of a second virus-susceptible host strain in the model system.</title>
        <authorList>
            <person name="Chase E."/>
            <person name="Truchon A.R."/>
            <person name="Schepens W."/>
            <person name="Wilhelm S.W."/>
        </authorList>
    </citation>
    <scope>NUCLEOTIDE SEQUENCE [LARGE SCALE GENOMIC DNA]</scope>
    <source>
        <strain evidence="3 4">CCMP1851</strain>
    </source>
</reference>
<dbReference type="SUPFAM" id="SSF52833">
    <property type="entry name" value="Thioredoxin-like"/>
    <property type="match status" value="1"/>
</dbReference>
<evidence type="ECO:0000313" key="4">
    <source>
        <dbReference type="Proteomes" id="UP001363151"/>
    </source>
</evidence>
<dbReference type="Gene3D" id="3.40.30.10">
    <property type="entry name" value="Glutaredoxin"/>
    <property type="match status" value="1"/>
</dbReference>
<proteinExistence type="predicted"/>
<comment type="caution">
    <text evidence="3">The sequence shown here is derived from an EMBL/GenBank/DDBJ whole genome shotgun (WGS) entry which is preliminary data.</text>
</comment>
<feature type="signal peptide" evidence="1">
    <location>
        <begin position="1"/>
        <end position="16"/>
    </location>
</feature>
<dbReference type="EMBL" id="JBBJCI010000314">
    <property type="protein sequence ID" value="KAK7234728.1"/>
    <property type="molecule type" value="Genomic_DNA"/>
</dbReference>
<feature type="chain" id="PRO_5045083992" evidence="1">
    <location>
        <begin position="17"/>
        <end position="259"/>
    </location>
</feature>
<dbReference type="Proteomes" id="UP001363151">
    <property type="component" value="Unassembled WGS sequence"/>
</dbReference>
<dbReference type="PROSITE" id="PS50404">
    <property type="entry name" value="GST_NTER"/>
    <property type="match status" value="1"/>
</dbReference>
<dbReference type="Pfam" id="PF13409">
    <property type="entry name" value="GST_N_2"/>
    <property type="match status" value="1"/>
</dbReference>
<dbReference type="InterPro" id="IPR036249">
    <property type="entry name" value="Thioredoxin-like_sf"/>
</dbReference>
<gene>
    <name evidence="3" type="ORF">SO694_00199024</name>
</gene>
<protein>
    <submittedName>
        <fullName evidence="3">Glutaredoxin</fullName>
    </submittedName>
</protein>
<dbReference type="SUPFAM" id="SSF47616">
    <property type="entry name" value="GST C-terminal domain-like"/>
    <property type="match status" value="1"/>
</dbReference>
<evidence type="ECO:0000256" key="1">
    <source>
        <dbReference type="SAM" id="SignalP"/>
    </source>
</evidence>
<dbReference type="InterPro" id="IPR004045">
    <property type="entry name" value="Glutathione_S-Trfase_N"/>
</dbReference>
<accession>A0ABR1FP43</accession>
<dbReference type="InterPro" id="IPR007494">
    <property type="entry name" value="Glutaredoxin2_C"/>
</dbReference>
<keyword evidence="4" id="KW-1185">Reference proteome</keyword>
<dbReference type="Gene3D" id="1.20.1050.10">
    <property type="match status" value="1"/>
</dbReference>
<keyword evidence="1" id="KW-0732">Signal</keyword>
<dbReference type="Pfam" id="PF04399">
    <property type="entry name" value="Glutaredoxin2_C"/>
    <property type="match status" value="1"/>
</dbReference>